<sequence length="187" mass="21106">MAVATTATPEVLPVLRPSATNLDKLVSFYRRERLWVYQTRAELEDEHTSTRDADHRSQNFESASSSPASPEPFRPLSVISNTRSTTHRARAQPRRKKGFELNSDEHIAANGQPSLKAMSAAPAPAMHVLSLYESIMESRMESCERINRLIKNANRSQMSRVSKPYDSSIRLRRRPSSVHSNSSNDIQ</sequence>
<proteinExistence type="predicted"/>
<dbReference type="AlphaFoldDB" id="A0A0D7BUH7"/>
<feature type="compositionally biased region" description="Basic residues" evidence="1">
    <location>
        <begin position="85"/>
        <end position="97"/>
    </location>
</feature>
<evidence type="ECO:0000313" key="2">
    <source>
        <dbReference type="EMBL" id="KIY74082.1"/>
    </source>
</evidence>
<keyword evidence="3" id="KW-1185">Reference proteome</keyword>
<feature type="region of interest" description="Disordered" evidence="1">
    <location>
        <begin position="154"/>
        <end position="187"/>
    </location>
</feature>
<accession>A0A0D7BUH7</accession>
<gene>
    <name evidence="2" type="ORF">CYLTODRAFT_416346</name>
</gene>
<feature type="compositionally biased region" description="Basic and acidic residues" evidence="1">
    <location>
        <begin position="46"/>
        <end position="58"/>
    </location>
</feature>
<evidence type="ECO:0000313" key="3">
    <source>
        <dbReference type="Proteomes" id="UP000054007"/>
    </source>
</evidence>
<feature type="region of interest" description="Disordered" evidence="1">
    <location>
        <begin position="42"/>
        <end position="104"/>
    </location>
</feature>
<dbReference type="EMBL" id="KN880432">
    <property type="protein sequence ID" value="KIY74082.1"/>
    <property type="molecule type" value="Genomic_DNA"/>
</dbReference>
<protein>
    <submittedName>
        <fullName evidence="2">Uncharacterized protein</fullName>
    </submittedName>
</protein>
<organism evidence="2 3">
    <name type="scientific">Cylindrobasidium torrendii FP15055 ss-10</name>
    <dbReference type="NCBI Taxonomy" id="1314674"/>
    <lineage>
        <taxon>Eukaryota</taxon>
        <taxon>Fungi</taxon>
        <taxon>Dikarya</taxon>
        <taxon>Basidiomycota</taxon>
        <taxon>Agaricomycotina</taxon>
        <taxon>Agaricomycetes</taxon>
        <taxon>Agaricomycetidae</taxon>
        <taxon>Agaricales</taxon>
        <taxon>Marasmiineae</taxon>
        <taxon>Physalacriaceae</taxon>
        <taxon>Cylindrobasidium</taxon>
    </lineage>
</organism>
<name>A0A0D7BUH7_9AGAR</name>
<dbReference type="OrthoDB" id="3217075at2759"/>
<evidence type="ECO:0000256" key="1">
    <source>
        <dbReference type="SAM" id="MobiDB-lite"/>
    </source>
</evidence>
<feature type="compositionally biased region" description="Polar residues" evidence="1">
    <location>
        <begin position="177"/>
        <end position="187"/>
    </location>
</feature>
<reference evidence="2 3" key="1">
    <citation type="journal article" date="2015" name="Fungal Genet. Biol.">
        <title>Evolution of novel wood decay mechanisms in Agaricales revealed by the genome sequences of Fistulina hepatica and Cylindrobasidium torrendii.</title>
        <authorList>
            <person name="Floudas D."/>
            <person name="Held B.W."/>
            <person name="Riley R."/>
            <person name="Nagy L.G."/>
            <person name="Koehler G."/>
            <person name="Ransdell A.S."/>
            <person name="Younus H."/>
            <person name="Chow J."/>
            <person name="Chiniquy J."/>
            <person name="Lipzen A."/>
            <person name="Tritt A."/>
            <person name="Sun H."/>
            <person name="Haridas S."/>
            <person name="LaButti K."/>
            <person name="Ohm R.A."/>
            <person name="Kues U."/>
            <person name="Blanchette R.A."/>
            <person name="Grigoriev I.V."/>
            <person name="Minto R.E."/>
            <person name="Hibbett D.S."/>
        </authorList>
    </citation>
    <scope>NUCLEOTIDE SEQUENCE [LARGE SCALE GENOMIC DNA]</scope>
    <source>
        <strain evidence="2 3">FP15055 ss-10</strain>
    </source>
</reference>
<dbReference type="Proteomes" id="UP000054007">
    <property type="component" value="Unassembled WGS sequence"/>
</dbReference>